<feature type="compositionally biased region" description="Low complexity" evidence="1">
    <location>
        <begin position="88"/>
        <end position="97"/>
    </location>
</feature>
<organism evidence="2 3">
    <name type="scientific">Polarella glacialis</name>
    <name type="common">Dinoflagellate</name>
    <dbReference type="NCBI Taxonomy" id="89957"/>
    <lineage>
        <taxon>Eukaryota</taxon>
        <taxon>Sar</taxon>
        <taxon>Alveolata</taxon>
        <taxon>Dinophyceae</taxon>
        <taxon>Suessiales</taxon>
        <taxon>Suessiaceae</taxon>
        <taxon>Polarella</taxon>
    </lineage>
</organism>
<protein>
    <submittedName>
        <fullName evidence="2">Uncharacterized protein</fullName>
    </submittedName>
</protein>
<feature type="region of interest" description="Disordered" evidence="1">
    <location>
        <begin position="183"/>
        <end position="212"/>
    </location>
</feature>
<evidence type="ECO:0000256" key="1">
    <source>
        <dbReference type="SAM" id="MobiDB-lite"/>
    </source>
</evidence>
<feature type="compositionally biased region" description="Low complexity" evidence="1">
    <location>
        <begin position="68"/>
        <end position="78"/>
    </location>
</feature>
<gene>
    <name evidence="2" type="ORF">PGLA2088_LOCUS31328</name>
</gene>
<feature type="region of interest" description="Disordered" evidence="1">
    <location>
        <begin position="45"/>
        <end position="112"/>
    </location>
</feature>
<feature type="compositionally biased region" description="Polar residues" evidence="1">
    <location>
        <begin position="288"/>
        <end position="301"/>
    </location>
</feature>
<proteinExistence type="predicted"/>
<dbReference type="EMBL" id="CAJNNW010029321">
    <property type="protein sequence ID" value="CAE8699834.1"/>
    <property type="molecule type" value="Genomic_DNA"/>
</dbReference>
<feature type="compositionally biased region" description="Low complexity" evidence="1">
    <location>
        <begin position="241"/>
        <end position="283"/>
    </location>
</feature>
<sequence>MEDLLSICKECLQELVEIRHHMRAVDSHMLALDKLAELVVALPKTGSSSSGRSLPSSPTEAQPKSLPDSQEAQEAQESSRAEEDDLLESLLKQLGSLRRGGGSEESSAEASREPFCAEVASVSSAASLQPRAWNAVPAGSVSHQPPAEASAKEVYKPVAALPPVDLIAKKLPVADSPVQVAVVSPSPGGGQPAASSARSNASSAALAAEPSSQSPCVVQSLPVATAPATSLSSAFAPASWPLASRPLPAGPLAPGGVAPTKVTTVAPASSASTRSSTSMPGSVAHISPPNSQDQLSKSPITDGSDADHALDTEDSAQKLIEGESDSDEAPTQ</sequence>
<evidence type="ECO:0000313" key="2">
    <source>
        <dbReference type="EMBL" id="CAE8699834.1"/>
    </source>
</evidence>
<accession>A0A813KBE0</accession>
<name>A0A813KBE0_POLGL</name>
<feature type="compositionally biased region" description="Low complexity" evidence="1">
    <location>
        <begin position="46"/>
        <end position="58"/>
    </location>
</feature>
<dbReference type="AlphaFoldDB" id="A0A813KBE0"/>
<reference evidence="2" key="1">
    <citation type="submission" date="2021-02" db="EMBL/GenBank/DDBJ databases">
        <authorList>
            <person name="Dougan E. K."/>
            <person name="Rhodes N."/>
            <person name="Thang M."/>
            <person name="Chan C."/>
        </authorList>
    </citation>
    <scope>NUCLEOTIDE SEQUENCE</scope>
</reference>
<evidence type="ECO:0000313" key="3">
    <source>
        <dbReference type="Proteomes" id="UP000626109"/>
    </source>
</evidence>
<feature type="non-terminal residue" evidence="2">
    <location>
        <position position="1"/>
    </location>
</feature>
<dbReference type="Proteomes" id="UP000626109">
    <property type="component" value="Unassembled WGS sequence"/>
</dbReference>
<feature type="region of interest" description="Disordered" evidence="1">
    <location>
        <begin position="240"/>
        <end position="332"/>
    </location>
</feature>
<feature type="compositionally biased region" description="Acidic residues" evidence="1">
    <location>
        <begin position="322"/>
        <end position="332"/>
    </location>
</feature>
<comment type="caution">
    <text evidence="2">The sequence shown here is derived from an EMBL/GenBank/DDBJ whole genome shotgun (WGS) entry which is preliminary data.</text>
</comment>